<keyword evidence="5 8" id="KW-0648">Protein biosynthesis</keyword>
<dbReference type="EC" id="6.3.5.7" evidence="8"/>
<dbReference type="GO" id="GO:0050567">
    <property type="term" value="F:glutaminyl-tRNA synthase (glutamine-hydrolyzing) activity"/>
    <property type="evidence" value="ECO:0007669"/>
    <property type="project" value="UniProtKB-UniRule"/>
</dbReference>
<feature type="active site" description="Acyl-ester intermediate" evidence="8">
    <location>
        <position position="189"/>
    </location>
</feature>
<keyword evidence="3 8" id="KW-0547">Nucleotide-binding</keyword>
<keyword evidence="2 8" id="KW-0436">Ligase</keyword>
<evidence type="ECO:0000313" key="10">
    <source>
        <dbReference type="EMBL" id="OZG67845.1"/>
    </source>
</evidence>
<comment type="catalytic activity">
    <reaction evidence="7 8">
        <text>L-glutamyl-tRNA(Gln) + L-glutamine + ATP + H2O = L-glutaminyl-tRNA(Gln) + L-glutamate + ADP + phosphate + H(+)</text>
        <dbReference type="Rhea" id="RHEA:17521"/>
        <dbReference type="Rhea" id="RHEA-COMP:9681"/>
        <dbReference type="Rhea" id="RHEA-COMP:9684"/>
        <dbReference type="ChEBI" id="CHEBI:15377"/>
        <dbReference type="ChEBI" id="CHEBI:15378"/>
        <dbReference type="ChEBI" id="CHEBI:29985"/>
        <dbReference type="ChEBI" id="CHEBI:30616"/>
        <dbReference type="ChEBI" id="CHEBI:43474"/>
        <dbReference type="ChEBI" id="CHEBI:58359"/>
        <dbReference type="ChEBI" id="CHEBI:78520"/>
        <dbReference type="ChEBI" id="CHEBI:78521"/>
        <dbReference type="ChEBI" id="CHEBI:456216"/>
        <dbReference type="EC" id="6.3.5.7"/>
    </reaction>
</comment>
<name>A0A261G9H4_9BIFI</name>
<evidence type="ECO:0000256" key="3">
    <source>
        <dbReference type="ARBA" id="ARBA00022741"/>
    </source>
</evidence>
<dbReference type="GO" id="GO:0005524">
    <property type="term" value="F:ATP binding"/>
    <property type="evidence" value="ECO:0007669"/>
    <property type="project" value="UniProtKB-KW"/>
</dbReference>
<dbReference type="HAMAP" id="MF_00120">
    <property type="entry name" value="GatA"/>
    <property type="match status" value="1"/>
</dbReference>
<dbReference type="OrthoDB" id="9811471at2"/>
<dbReference type="Gene3D" id="3.90.1300.10">
    <property type="entry name" value="Amidase signature (AS) domain"/>
    <property type="match status" value="1"/>
</dbReference>
<dbReference type="GeneID" id="98295170"/>
<dbReference type="PANTHER" id="PTHR11895:SF151">
    <property type="entry name" value="GLUTAMYL-TRNA(GLN) AMIDOTRANSFERASE SUBUNIT A"/>
    <property type="match status" value="1"/>
</dbReference>
<gene>
    <name evidence="8" type="primary">gatA</name>
    <name evidence="10" type="ORF">BAQU_0489</name>
</gene>
<dbReference type="RefSeq" id="WP_094692469.1">
    <property type="nucleotide sequence ID" value="NZ_CALENZ010000004.1"/>
</dbReference>
<dbReference type="PANTHER" id="PTHR11895">
    <property type="entry name" value="TRANSAMIDASE"/>
    <property type="match status" value="1"/>
</dbReference>
<dbReference type="InterPro" id="IPR036928">
    <property type="entry name" value="AS_sf"/>
</dbReference>
<keyword evidence="10" id="KW-0808">Transferase</keyword>
<dbReference type="GO" id="GO:0006412">
    <property type="term" value="P:translation"/>
    <property type="evidence" value="ECO:0007669"/>
    <property type="project" value="UniProtKB-UniRule"/>
</dbReference>
<sequence>MSQQDNSRQDDLVRLSAAEMADKIRNKQVSSRELVEAELKVIESAEPSIQAFLHISKDEALAQADAFDKKHASGDTEGLPELAGVPIAIKDMIVTKGIETTAASKILEGWVPPYDATVITKIKAAGMPILGKTNLDEFAQGSSTEHSAYTTTHNPWDTERVPGGSGGGSASAVASFEAPVALGTDTGGSIRQPGALTGTVGVKPTYGGVSRFGAIAMASSLDQIGPVSRTVLDAALLHELIGGYDEHDSTSIPKPLPSIVKAAREGQKMDLKGVKVGLIKEISGEGFQPGVQARFDEALKALQNMGAEVVEVSCPHLSYALGAYYIIMPSEVSSNLARYDGMRYGLRVMPPTGTDQTAANMMAATREAGFGDEVKRRIILGTYALSAGYYDAWYGSAQKVRTLIIRDYENAFKQCDVLVSPTSPSTAFKFGEKMDDPLTMYLEDVATIPANLAGVPAMSIPAGLSDDGLPVGFQFFAPQMRDDLMYKPAAALEAALDQARGGPMLQSLKTPWLESLAK</sequence>
<dbReference type="GO" id="GO:0016740">
    <property type="term" value="F:transferase activity"/>
    <property type="evidence" value="ECO:0007669"/>
    <property type="project" value="UniProtKB-KW"/>
</dbReference>
<protein>
    <recommendedName>
        <fullName evidence="8">Glutamyl-tRNA(Gln) amidotransferase subunit A</fullName>
        <shortName evidence="8">Glu-ADT subunit A</shortName>
        <ecNumber evidence="8">6.3.5.7</ecNumber>
    </recommendedName>
</protein>
<evidence type="ECO:0000256" key="5">
    <source>
        <dbReference type="ARBA" id="ARBA00022917"/>
    </source>
</evidence>
<dbReference type="Proteomes" id="UP000216451">
    <property type="component" value="Unassembled WGS sequence"/>
</dbReference>
<dbReference type="InterPro" id="IPR004412">
    <property type="entry name" value="GatA"/>
</dbReference>
<dbReference type="SUPFAM" id="SSF75304">
    <property type="entry name" value="Amidase signature (AS) enzymes"/>
    <property type="match status" value="1"/>
</dbReference>
<proteinExistence type="inferred from homology"/>
<accession>A0A261G9H4</accession>
<dbReference type="EMBL" id="MWXA01000003">
    <property type="protein sequence ID" value="OZG67845.1"/>
    <property type="molecule type" value="Genomic_DNA"/>
</dbReference>
<feature type="domain" description="Amidase" evidence="9">
    <location>
        <begin position="33"/>
        <end position="483"/>
    </location>
</feature>
<dbReference type="InterPro" id="IPR000120">
    <property type="entry name" value="Amidase"/>
</dbReference>
<dbReference type="PROSITE" id="PS00571">
    <property type="entry name" value="AMIDASES"/>
    <property type="match status" value="1"/>
</dbReference>
<dbReference type="GO" id="GO:0030956">
    <property type="term" value="C:glutamyl-tRNA(Gln) amidotransferase complex"/>
    <property type="evidence" value="ECO:0007669"/>
    <property type="project" value="InterPro"/>
</dbReference>
<dbReference type="NCBIfam" id="TIGR00132">
    <property type="entry name" value="gatA"/>
    <property type="match status" value="1"/>
</dbReference>
<reference evidence="10 11" key="1">
    <citation type="journal article" date="2017" name="BMC Genomics">
        <title>Comparative genomic and phylogenomic analyses of the Bifidobacteriaceae family.</title>
        <authorList>
            <person name="Lugli G.A."/>
            <person name="Milani C."/>
            <person name="Turroni F."/>
            <person name="Duranti S."/>
            <person name="Mancabelli L."/>
            <person name="Mangifesta M."/>
            <person name="Ferrario C."/>
            <person name="Modesto M."/>
            <person name="Mattarelli P."/>
            <person name="Jiri K."/>
            <person name="van Sinderen D."/>
            <person name="Ventura M."/>
        </authorList>
    </citation>
    <scope>NUCLEOTIDE SEQUENCE [LARGE SCALE GENOMIC DNA]</scope>
    <source>
        <strain evidence="10 11">LMG 28769</strain>
    </source>
</reference>
<feature type="active site" description="Charge relay system" evidence="8">
    <location>
        <position position="90"/>
    </location>
</feature>
<keyword evidence="4 8" id="KW-0067">ATP-binding</keyword>
<keyword evidence="11" id="KW-1185">Reference proteome</keyword>
<evidence type="ECO:0000259" key="9">
    <source>
        <dbReference type="Pfam" id="PF01425"/>
    </source>
</evidence>
<evidence type="ECO:0000256" key="2">
    <source>
        <dbReference type="ARBA" id="ARBA00022598"/>
    </source>
</evidence>
<evidence type="ECO:0000256" key="8">
    <source>
        <dbReference type="HAMAP-Rule" id="MF_00120"/>
    </source>
</evidence>
<evidence type="ECO:0000256" key="7">
    <source>
        <dbReference type="ARBA" id="ARBA00047407"/>
    </source>
</evidence>
<comment type="similarity">
    <text evidence="1 8">Belongs to the amidase family. GatA subfamily.</text>
</comment>
<evidence type="ECO:0000256" key="1">
    <source>
        <dbReference type="ARBA" id="ARBA00008069"/>
    </source>
</evidence>
<dbReference type="InterPro" id="IPR023631">
    <property type="entry name" value="Amidase_dom"/>
</dbReference>
<feature type="active site" description="Charge relay system" evidence="8">
    <location>
        <position position="165"/>
    </location>
</feature>
<comment type="function">
    <text evidence="6 8">Allows the formation of correctly charged Gln-tRNA(Gln) through the transamidation of misacylated Glu-tRNA(Gln) in organisms which lack glutaminyl-tRNA synthetase. The reaction takes place in the presence of glutamine and ATP through an activated gamma-phospho-Glu-tRNA(Gln).</text>
</comment>
<comment type="caution">
    <text evidence="10">The sequence shown here is derived from an EMBL/GenBank/DDBJ whole genome shotgun (WGS) entry which is preliminary data.</text>
</comment>
<dbReference type="Pfam" id="PF01425">
    <property type="entry name" value="Amidase"/>
    <property type="match status" value="1"/>
</dbReference>
<comment type="subunit">
    <text evidence="8">Heterotrimer of A, B and C subunits.</text>
</comment>
<organism evidence="10 11">
    <name type="scientific">Bifidobacterium aquikefiri</name>
    <dbReference type="NCBI Taxonomy" id="1653207"/>
    <lineage>
        <taxon>Bacteria</taxon>
        <taxon>Bacillati</taxon>
        <taxon>Actinomycetota</taxon>
        <taxon>Actinomycetes</taxon>
        <taxon>Bifidobacteriales</taxon>
        <taxon>Bifidobacteriaceae</taxon>
        <taxon>Bifidobacterium</taxon>
    </lineage>
</organism>
<evidence type="ECO:0000256" key="6">
    <source>
        <dbReference type="ARBA" id="ARBA00025295"/>
    </source>
</evidence>
<evidence type="ECO:0000256" key="4">
    <source>
        <dbReference type="ARBA" id="ARBA00022840"/>
    </source>
</evidence>
<dbReference type="AlphaFoldDB" id="A0A261G9H4"/>
<dbReference type="InterPro" id="IPR020556">
    <property type="entry name" value="Amidase_CS"/>
</dbReference>
<evidence type="ECO:0000313" key="11">
    <source>
        <dbReference type="Proteomes" id="UP000216451"/>
    </source>
</evidence>